<protein>
    <recommendedName>
        <fullName evidence="3">F-box domain-containing protein</fullName>
    </recommendedName>
</protein>
<dbReference type="OrthoDB" id="2748701at2759"/>
<gene>
    <name evidence="1" type="ORF">JAAARDRAFT_114773</name>
</gene>
<feature type="non-terminal residue" evidence="1">
    <location>
        <position position="74"/>
    </location>
</feature>
<name>A0A067PZ46_9AGAM</name>
<dbReference type="InParanoid" id="A0A067PZ46"/>
<keyword evidence="2" id="KW-1185">Reference proteome</keyword>
<dbReference type="EMBL" id="KL197716">
    <property type="protein sequence ID" value="KDQ59170.1"/>
    <property type="molecule type" value="Genomic_DNA"/>
</dbReference>
<dbReference type="AlphaFoldDB" id="A0A067PZ46"/>
<dbReference type="HOGENOM" id="CLU_172948_0_0_1"/>
<feature type="non-terminal residue" evidence="1">
    <location>
        <position position="1"/>
    </location>
</feature>
<dbReference type="Proteomes" id="UP000027265">
    <property type="component" value="Unassembled WGS sequence"/>
</dbReference>
<evidence type="ECO:0008006" key="3">
    <source>
        <dbReference type="Google" id="ProtNLM"/>
    </source>
</evidence>
<reference evidence="2" key="1">
    <citation type="journal article" date="2014" name="Proc. Natl. Acad. Sci. U.S.A.">
        <title>Extensive sampling of basidiomycete genomes demonstrates inadequacy of the white-rot/brown-rot paradigm for wood decay fungi.</title>
        <authorList>
            <person name="Riley R."/>
            <person name="Salamov A.A."/>
            <person name="Brown D.W."/>
            <person name="Nagy L.G."/>
            <person name="Floudas D."/>
            <person name="Held B.W."/>
            <person name="Levasseur A."/>
            <person name="Lombard V."/>
            <person name="Morin E."/>
            <person name="Otillar R."/>
            <person name="Lindquist E.A."/>
            <person name="Sun H."/>
            <person name="LaButti K.M."/>
            <person name="Schmutz J."/>
            <person name="Jabbour D."/>
            <person name="Luo H."/>
            <person name="Baker S.E."/>
            <person name="Pisabarro A.G."/>
            <person name="Walton J.D."/>
            <person name="Blanchette R.A."/>
            <person name="Henrissat B."/>
            <person name="Martin F."/>
            <person name="Cullen D."/>
            <person name="Hibbett D.S."/>
            <person name="Grigoriev I.V."/>
        </authorList>
    </citation>
    <scope>NUCLEOTIDE SEQUENCE [LARGE SCALE GENOMIC DNA]</scope>
    <source>
        <strain evidence="2">MUCL 33604</strain>
    </source>
</reference>
<sequence>QCPPEIWSIICRLACLDGGFTGRSLSLVSRYIHHVSKPFKFQSVAVVGFKQMDGFASILETTPPELKNVQYLFM</sequence>
<accession>A0A067PZ46</accession>
<organism evidence="1 2">
    <name type="scientific">Jaapia argillacea MUCL 33604</name>
    <dbReference type="NCBI Taxonomy" id="933084"/>
    <lineage>
        <taxon>Eukaryota</taxon>
        <taxon>Fungi</taxon>
        <taxon>Dikarya</taxon>
        <taxon>Basidiomycota</taxon>
        <taxon>Agaricomycotina</taxon>
        <taxon>Agaricomycetes</taxon>
        <taxon>Agaricomycetidae</taxon>
        <taxon>Jaapiales</taxon>
        <taxon>Jaapiaceae</taxon>
        <taxon>Jaapia</taxon>
    </lineage>
</organism>
<evidence type="ECO:0000313" key="2">
    <source>
        <dbReference type="Proteomes" id="UP000027265"/>
    </source>
</evidence>
<proteinExistence type="predicted"/>
<evidence type="ECO:0000313" key="1">
    <source>
        <dbReference type="EMBL" id="KDQ59170.1"/>
    </source>
</evidence>